<dbReference type="FunFam" id="2.60.370.10:FF:000001">
    <property type="entry name" value="COX11 cytochrome c oxidase assembly homolog"/>
    <property type="match status" value="1"/>
</dbReference>
<reference evidence="8 9" key="1">
    <citation type="journal article" date="2014" name="Mol. Plant">
        <title>Chromosome Scale Genome Assembly and Transcriptome Profiling of Nannochloropsis gaditana in Nitrogen Depletion.</title>
        <authorList>
            <person name="Corteggiani Carpinelli E."/>
            <person name="Telatin A."/>
            <person name="Vitulo N."/>
            <person name="Forcato C."/>
            <person name="D'Angelo M."/>
            <person name="Schiavon R."/>
            <person name="Vezzi A."/>
            <person name="Giacometti G.M."/>
            <person name="Morosinotto T."/>
            <person name="Valle G."/>
        </authorList>
    </citation>
    <scope>NUCLEOTIDE SEQUENCE [LARGE SCALE GENOMIC DNA]</scope>
    <source>
        <strain evidence="8 9">B-31</strain>
    </source>
</reference>
<evidence type="ECO:0000256" key="5">
    <source>
        <dbReference type="ARBA" id="ARBA00023136"/>
    </source>
</evidence>
<evidence type="ECO:0000256" key="7">
    <source>
        <dbReference type="SAM" id="Phobius"/>
    </source>
</evidence>
<keyword evidence="4 7" id="KW-1133">Transmembrane helix</keyword>
<dbReference type="InterPro" id="IPR023471">
    <property type="entry name" value="CtaG/Cox11_dom_sf"/>
</dbReference>
<dbReference type="OrthoDB" id="1704689at2759"/>
<dbReference type="NCBIfam" id="NF003465">
    <property type="entry name" value="PRK05089.1"/>
    <property type="match status" value="1"/>
</dbReference>
<dbReference type="InterPro" id="IPR007533">
    <property type="entry name" value="Cyt_c_oxidase_assmbl_CtaG"/>
</dbReference>
<dbReference type="PANTHER" id="PTHR21320">
    <property type="entry name" value="CYTOCHROME C OXIDASE ASSEMBLY PROTEIN COX11-RELATED"/>
    <property type="match status" value="1"/>
</dbReference>
<proteinExistence type="inferred from homology"/>
<dbReference type="AlphaFoldDB" id="W7T859"/>
<organism evidence="8 9">
    <name type="scientific">Nannochloropsis gaditana</name>
    <dbReference type="NCBI Taxonomy" id="72520"/>
    <lineage>
        <taxon>Eukaryota</taxon>
        <taxon>Sar</taxon>
        <taxon>Stramenopiles</taxon>
        <taxon>Ochrophyta</taxon>
        <taxon>Eustigmatophyceae</taxon>
        <taxon>Eustigmatales</taxon>
        <taxon>Monodopsidaceae</taxon>
        <taxon>Nannochloropsis</taxon>
    </lineage>
</organism>
<evidence type="ECO:0000256" key="2">
    <source>
        <dbReference type="ARBA" id="ARBA00004243"/>
    </source>
</evidence>
<dbReference type="PANTHER" id="PTHR21320:SF3">
    <property type="entry name" value="CYTOCHROME C OXIDASE ASSEMBLY PROTEIN COX11, MITOCHONDRIAL-RELATED"/>
    <property type="match status" value="1"/>
</dbReference>
<evidence type="ECO:0000256" key="3">
    <source>
        <dbReference type="ARBA" id="ARBA00022692"/>
    </source>
</evidence>
<dbReference type="Pfam" id="PF04442">
    <property type="entry name" value="CtaG_Cox11"/>
    <property type="match status" value="1"/>
</dbReference>
<comment type="caution">
    <text evidence="8">The sequence shown here is derived from an EMBL/GenBank/DDBJ whole genome shotgun (WGS) entry which is preliminary data.</text>
</comment>
<keyword evidence="3 7" id="KW-0812">Transmembrane</keyword>
<dbReference type="GO" id="GO:0005743">
    <property type="term" value="C:mitochondrial inner membrane"/>
    <property type="evidence" value="ECO:0007669"/>
    <property type="project" value="UniProtKB-SubCell"/>
</dbReference>
<evidence type="ECO:0000256" key="1">
    <source>
        <dbReference type="ARBA" id="ARBA00004007"/>
    </source>
</evidence>
<protein>
    <submittedName>
        <fullName evidence="8">Cox11 cytochrome c oxidase assembly protein</fullName>
    </submittedName>
</protein>
<name>W7T859_9STRA</name>
<sequence length="297" mass="33151">MIPHRLIVGSRTKYGLAGHFFNLRSRSWSAFSSSHISTCVRRRPLPSALPLSRLSVHFSRAWQPCRRSFSQKSARAAQARELSEKNKRLGLYAISIVIAVTGVSYASVPLYKVFCQTTGFGGTTKRADSLESVVGTAPAEKSRPIKIVFNADVSDTTPWKFYPTQPDILVVPGETALAFFTVKNKTDKAVIGVATYNVFPPKAGLYFNKIQCFCFDEQRLKPREEVDMPVFFFVDPEMLNDPSMDNVHEITLSYTFFKTDEENEEEVQEILRRNPNFPGSGGAHAVVGGEGGRRELA</sequence>
<dbReference type="Proteomes" id="UP000019335">
    <property type="component" value="Unassembled WGS sequence"/>
</dbReference>
<dbReference type="Gene3D" id="2.60.370.10">
    <property type="entry name" value="Ctag/Cox11"/>
    <property type="match status" value="1"/>
</dbReference>
<feature type="region of interest" description="Disordered" evidence="6">
    <location>
        <begin position="273"/>
        <end position="297"/>
    </location>
</feature>
<evidence type="ECO:0000256" key="4">
    <source>
        <dbReference type="ARBA" id="ARBA00022989"/>
    </source>
</evidence>
<accession>W7T859</accession>
<dbReference type="EMBL" id="AZIL01002133">
    <property type="protein sequence ID" value="EWM22617.1"/>
    <property type="molecule type" value="Genomic_DNA"/>
</dbReference>
<gene>
    <name evidence="8" type="ORF">Naga_100528g2</name>
</gene>
<evidence type="ECO:0000313" key="9">
    <source>
        <dbReference type="Proteomes" id="UP000019335"/>
    </source>
</evidence>
<keyword evidence="5 7" id="KW-0472">Membrane</keyword>
<comment type="subcellular location">
    <subcellularLocation>
        <location evidence="2">Mitochondrion inner membrane</location>
        <topology evidence="2">Single-pass membrane protein</topology>
        <orientation evidence="2">Intermembrane side</orientation>
    </subcellularLocation>
</comment>
<comment type="function">
    <text evidence="1">Exerts its effect at some terminal stage of cytochrome c oxidase synthesis, probably by being involved in the insertion of the copper B into subunit I.</text>
</comment>
<dbReference type="GO" id="GO:0005507">
    <property type="term" value="F:copper ion binding"/>
    <property type="evidence" value="ECO:0007669"/>
    <property type="project" value="InterPro"/>
</dbReference>
<keyword evidence="9" id="KW-1185">Reference proteome</keyword>
<feature type="transmembrane region" description="Helical" evidence="7">
    <location>
        <begin position="89"/>
        <end position="108"/>
    </location>
</feature>
<dbReference type="SUPFAM" id="SSF110111">
    <property type="entry name" value="Ctag/Cox11"/>
    <property type="match status" value="1"/>
</dbReference>
<dbReference type="HAMAP" id="MF_00155">
    <property type="entry name" value="CtaG"/>
    <property type="match status" value="1"/>
</dbReference>
<evidence type="ECO:0000313" key="8">
    <source>
        <dbReference type="EMBL" id="EWM22617.1"/>
    </source>
</evidence>
<evidence type="ECO:0000256" key="6">
    <source>
        <dbReference type="SAM" id="MobiDB-lite"/>
    </source>
</evidence>